<comment type="caution">
    <text evidence="1">The sequence shown here is derived from an EMBL/GenBank/DDBJ whole genome shotgun (WGS) entry which is preliminary data.</text>
</comment>
<keyword evidence="2" id="KW-1185">Reference proteome</keyword>
<dbReference type="EMBL" id="JAWZYT010002769">
    <property type="protein sequence ID" value="KAK4302203.1"/>
    <property type="molecule type" value="Genomic_DNA"/>
</dbReference>
<protein>
    <submittedName>
        <fullName evidence="1">Uncharacterized protein</fullName>
    </submittedName>
</protein>
<organism evidence="1 2">
    <name type="scientific">Petrolisthes manimaculis</name>
    <dbReference type="NCBI Taxonomy" id="1843537"/>
    <lineage>
        <taxon>Eukaryota</taxon>
        <taxon>Metazoa</taxon>
        <taxon>Ecdysozoa</taxon>
        <taxon>Arthropoda</taxon>
        <taxon>Crustacea</taxon>
        <taxon>Multicrustacea</taxon>
        <taxon>Malacostraca</taxon>
        <taxon>Eumalacostraca</taxon>
        <taxon>Eucarida</taxon>
        <taxon>Decapoda</taxon>
        <taxon>Pleocyemata</taxon>
        <taxon>Anomura</taxon>
        <taxon>Galatheoidea</taxon>
        <taxon>Porcellanidae</taxon>
        <taxon>Petrolisthes</taxon>
    </lineage>
</organism>
<reference evidence="1" key="1">
    <citation type="submission" date="2023-11" db="EMBL/GenBank/DDBJ databases">
        <title>Genome assemblies of two species of porcelain crab, Petrolisthes cinctipes and Petrolisthes manimaculis (Anomura: Porcellanidae).</title>
        <authorList>
            <person name="Angst P."/>
        </authorList>
    </citation>
    <scope>NUCLEOTIDE SEQUENCE</scope>
    <source>
        <strain evidence="1">PB745_02</strain>
        <tissue evidence="1">Gill</tissue>
    </source>
</reference>
<accession>A0AAE1P5N2</accession>
<proteinExistence type="predicted"/>
<gene>
    <name evidence="1" type="ORF">Pmani_025700</name>
</gene>
<name>A0AAE1P5N2_9EUCA</name>
<evidence type="ECO:0000313" key="2">
    <source>
        <dbReference type="Proteomes" id="UP001292094"/>
    </source>
</evidence>
<dbReference type="AlphaFoldDB" id="A0AAE1P5N2"/>
<dbReference type="Proteomes" id="UP001292094">
    <property type="component" value="Unassembled WGS sequence"/>
</dbReference>
<evidence type="ECO:0000313" key="1">
    <source>
        <dbReference type="EMBL" id="KAK4302203.1"/>
    </source>
</evidence>
<sequence>MVRILRVRSAQFHYITLAPVLPTPFICLPTFICSLHSSVSQPSASHSTRLSPNPQLLTPLICLPTLSFSLHSSVSQPSTAHSTHLYTNPLLSIPALSYSSMLSASSETQPYTVSAKSGFILLCLT</sequence>